<keyword evidence="2" id="KW-1185">Reference proteome</keyword>
<organism evidence="2 3">
    <name type="scientific">Strongyloides papillosus</name>
    <name type="common">Intestinal threadworm</name>
    <dbReference type="NCBI Taxonomy" id="174720"/>
    <lineage>
        <taxon>Eukaryota</taxon>
        <taxon>Metazoa</taxon>
        <taxon>Ecdysozoa</taxon>
        <taxon>Nematoda</taxon>
        <taxon>Chromadorea</taxon>
        <taxon>Rhabditida</taxon>
        <taxon>Tylenchina</taxon>
        <taxon>Panagrolaimomorpha</taxon>
        <taxon>Strongyloidoidea</taxon>
        <taxon>Strongyloididae</taxon>
        <taxon>Strongyloides</taxon>
    </lineage>
</organism>
<evidence type="ECO:0000313" key="3">
    <source>
        <dbReference type="WBParaSite" id="SPAL_0000715200.1"/>
    </source>
</evidence>
<reference evidence="3" key="1">
    <citation type="submission" date="2017-02" db="UniProtKB">
        <authorList>
            <consortium name="WormBaseParasite"/>
        </authorList>
    </citation>
    <scope>IDENTIFICATION</scope>
</reference>
<dbReference type="Proteomes" id="UP000046392">
    <property type="component" value="Unplaced"/>
</dbReference>
<dbReference type="InterPro" id="IPR036047">
    <property type="entry name" value="F-box-like_dom_sf"/>
</dbReference>
<dbReference type="WBParaSite" id="SPAL_0000715200.1">
    <property type="protein sequence ID" value="SPAL_0000715200.1"/>
    <property type="gene ID" value="SPAL_0000715200"/>
</dbReference>
<dbReference type="AlphaFoldDB" id="A0A0N5BML3"/>
<dbReference type="PROSITE" id="PS50181">
    <property type="entry name" value="FBOX"/>
    <property type="match status" value="1"/>
</dbReference>
<evidence type="ECO:0000259" key="1">
    <source>
        <dbReference type="PROSITE" id="PS50181"/>
    </source>
</evidence>
<evidence type="ECO:0000313" key="2">
    <source>
        <dbReference type="Proteomes" id="UP000046392"/>
    </source>
</evidence>
<feature type="domain" description="F-box" evidence="1">
    <location>
        <begin position="3"/>
        <end position="47"/>
    </location>
</feature>
<accession>A0A0N5BML3</accession>
<protein>
    <submittedName>
        <fullName evidence="3">F-box domain-containing protein</fullName>
    </submittedName>
</protein>
<dbReference type="InterPro" id="IPR001810">
    <property type="entry name" value="F-box_dom"/>
</dbReference>
<dbReference type="SUPFAM" id="SSF81383">
    <property type="entry name" value="F-box domain"/>
    <property type="match status" value="1"/>
</dbReference>
<proteinExistence type="predicted"/>
<sequence length="323" mass="37347">MMDLELLSLPTEILAKIFSNIPWNELINIKLCARKFNYVTEKYLKDMQKPKLNSIDFECKSTHNEGIDRIRIAYKILLTEANNSKVISDEKEFFLLPSEIGKLHGFLKKVDLTSLDCVDISLCDYAEVLGIFNDYFHNTNKVEDICLYVSNSEEDIGNTFSFLEKIQNVGCLELILHLPHLNVSKDFIIPVRNSLEALDIWEEGDTAFVNPRMIKYIVENNPDLCEFRFTLSSLETYKMVIETIVKGELARRNNGCLHRHISLFLCFSSVETSFELLSYLNSEEFPYSGTNTMQEEDILYIGRFDCPVCGEFDTVGVYKDEFY</sequence>
<name>A0A0N5BML3_STREA</name>